<organism evidence="1 2">
    <name type="scientific">Tetranychus urticae</name>
    <name type="common">Two-spotted spider mite</name>
    <dbReference type="NCBI Taxonomy" id="32264"/>
    <lineage>
        <taxon>Eukaryota</taxon>
        <taxon>Metazoa</taxon>
        <taxon>Ecdysozoa</taxon>
        <taxon>Arthropoda</taxon>
        <taxon>Chelicerata</taxon>
        <taxon>Arachnida</taxon>
        <taxon>Acari</taxon>
        <taxon>Acariformes</taxon>
        <taxon>Trombidiformes</taxon>
        <taxon>Prostigmata</taxon>
        <taxon>Eleutherengona</taxon>
        <taxon>Raphignathae</taxon>
        <taxon>Tetranychoidea</taxon>
        <taxon>Tetranychidae</taxon>
        <taxon>Tetranychus</taxon>
    </lineage>
</organism>
<name>T1KCC6_TETUR</name>
<protein>
    <submittedName>
        <fullName evidence="1">Uncharacterized protein</fullName>
    </submittedName>
</protein>
<dbReference type="HOGENOM" id="CLU_3392803_0_0_1"/>
<accession>T1KCC6</accession>
<dbReference type="EMBL" id="CAEY01001959">
    <property type="status" value="NOT_ANNOTATED_CDS"/>
    <property type="molecule type" value="Genomic_DNA"/>
</dbReference>
<evidence type="ECO:0000313" key="1">
    <source>
        <dbReference type="EnsemblMetazoa" id="tetur08g07150.1"/>
    </source>
</evidence>
<reference evidence="1" key="2">
    <citation type="submission" date="2015-06" db="UniProtKB">
        <authorList>
            <consortium name="EnsemblMetazoa"/>
        </authorList>
    </citation>
    <scope>IDENTIFICATION</scope>
</reference>
<keyword evidence="2" id="KW-1185">Reference proteome</keyword>
<proteinExistence type="predicted"/>
<sequence length="32" mass="3645">MRMLTPDDLGHFTVKKALAPRASIQIHQQIID</sequence>
<dbReference type="AlphaFoldDB" id="T1KCC6"/>
<dbReference type="EnsemblMetazoa" id="tetur08g07150.1">
    <property type="protein sequence ID" value="tetur08g07150.1"/>
    <property type="gene ID" value="tetur08g07150"/>
</dbReference>
<reference evidence="2" key="1">
    <citation type="submission" date="2011-08" db="EMBL/GenBank/DDBJ databases">
        <authorList>
            <person name="Rombauts S."/>
        </authorList>
    </citation>
    <scope>NUCLEOTIDE SEQUENCE</scope>
    <source>
        <strain evidence="2">London</strain>
    </source>
</reference>
<evidence type="ECO:0000313" key="2">
    <source>
        <dbReference type="Proteomes" id="UP000015104"/>
    </source>
</evidence>
<dbReference type="Proteomes" id="UP000015104">
    <property type="component" value="Unassembled WGS sequence"/>
</dbReference>